<proteinExistence type="predicted"/>
<protein>
    <submittedName>
        <fullName evidence="2">Putative secreted protein</fullName>
    </submittedName>
</protein>
<dbReference type="EMBL" id="GGFL01011339">
    <property type="protein sequence ID" value="MBW75517.1"/>
    <property type="molecule type" value="Transcribed_RNA"/>
</dbReference>
<organism evidence="2">
    <name type="scientific">Anopheles darlingi</name>
    <name type="common">Mosquito</name>
    <dbReference type="NCBI Taxonomy" id="43151"/>
    <lineage>
        <taxon>Eukaryota</taxon>
        <taxon>Metazoa</taxon>
        <taxon>Ecdysozoa</taxon>
        <taxon>Arthropoda</taxon>
        <taxon>Hexapoda</taxon>
        <taxon>Insecta</taxon>
        <taxon>Pterygota</taxon>
        <taxon>Neoptera</taxon>
        <taxon>Endopterygota</taxon>
        <taxon>Diptera</taxon>
        <taxon>Nematocera</taxon>
        <taxon>Culicoidea</taxon>
        <taxon>Culicidae</taxon>
        <taxon>Anophelinae</taxon>
        <taxon>Anopheles</taxon>
    </lineage>
</organism>
<evidence type="ECO:0000313" key="2">
    <source>
        <dbReference type="EMBL" id="MBW75517.1"/>
    </source>
</evidence>
<accession>A0A2M4DD77</accession>
<evidence type="ECO:0000256" key="1">
    <source>
        <dbReference type="SAM" id="SignalP"/>
    </source>
</evidence>
<keyword evidence="1" id="KW-0732">Signal</keyword>
<name>A0A2M4DD77_ANODA</name>
<dbReference type="AlphaFoldDB" id="A0A2M4DD77"/>
<feature type="chain" id="PRO_5014798684" evidence="1">
    <location>
        <begin position="33"/>
        <end position="77"/>
    </location>
</feature>
<feature type="signal peptide" evidence="1">
    <location>
        <begin position="1"/>
        <end position="32"/>
    </location>
</feature>
<sequence length="77" mass="8465">MARPVCAISRIFGSICILPFTVLTENFHPTNGHSVYTANLAHFPNHTHTHACSHTGACVVRALCHTLLIPPTPERTY</sequence>
<reference evidence="2" key="1">
    <citation type="submission" date="2018-01" db="EMBL/GenBank/DDBJ databases">
        <title>An insight into the sialome of Amazonian anophelines.</title>
        <authorList>
            <person name="Ribeiro J.M."/>
            <person name="Scarpassa V."/>
            <person name="Calvo E."/>
        </authorList>
    </citation>
    <scope>NUCLEOTIDE SEQUENCE</scope>
</reference>